<dbReference type="InterPro" id="IPR017853">
    <property type="entry name" value="GH"/>
</dbReference>
<comment type="subcellular location">
    <subcellularLocation>
        <location evidence="11">Cytoplasm</location>
    </subcellularLocation>
</comment>
<dbReference type="GO" id="GO:0004563">
    <property type="term" value="F:beta-N-acetylhexosaminidase activity"/>
    <property type="evidence" value="ECO:0007669"/>
    <property type="project" value="UniProtKB-UniRule"/>
</dbReference>
<name>A0A369WT53_9GAMM</name>
<dbReference type="GO" id="GO:0009254">
    <property type="term" value="P:peptidoglycan turnover"/>
    <property type="evidence" value="ECO:0007669"/>
    <property type="project" value="UniProtKB-UniRule"/>
</dbReference>
<feature type="site" description="Important for catalytic activity" evidence="11">
    <location>
        <position position="172"/>
    </location>
</feature>
<comment type="caution">
    <text evidence="13">The sequence shown here is derived from an EMBL/GenBank/DDBJ whole genome shotgun (WGS) entry which is preliminary data.</text>
</comment>
<keyword evidence="4 11" id="KW-0378">Hydrolase</keyword>
<comment type="similarity">
    <text evidence="11">Belongs to the glycosyl hydrolase 3 family. NagZ subfamily.</text>
</comment>
<organism evidence="13 14">
    <name type="scientific">Motiliproteus coralliicola</name>
    <dbReference type="NCBI Taxonomy" id="2283196"/>
    <lineage>
        <taxon>Bacteria</taxon>
        <taxon>Pseudomonadati</taxon>
        <taxon>Pseudomonadota</taxon>
        <taxon>Gammaproteobacteria</taxon>
        <taxon>Oceanospirillales</taxon>
        <taxon>Oceanospirillaceae</taxon>
        <taxon>Motiliproteus</taxon>
    </lineage>
</organism>
<keyword evidence="8 11" id="KW-0131">Cell cycle</keyword>
<evidence type="ECO:0000256" key="3">
    <source>
        <dbReference type="ARBA" id="ARBA00022618"/>
    </source>
</evidence>
<dbReference type="OrthoDB" id="9786661at2"/>
<dbReference type="GO" id="GO:0009252">
    <property type="term" value="P:peptidoglycan biosynthetic process"/>
    <property type="evidence" value="ECO:0007669"/>
    <property type="project" value="UniProtKB-KW"/>
</dbReference>
<keyword evidence="9 11" id="KW-0961">Cell wall biogenesis/degradation</keyword>
<dbReference type="Gene3D" id="3.20.20.300">
    <property type="entry name" value="Glycoside hydrolase, family 3, N-terminal domain"/>
    <property type="match status" value="1"/>
</dbReference>
<dbReference type="GO" id="GO:0005975">
    <property type="term" value="P:carbohydrate metabolic process"/>
    <property type="evidence" value="ECO:0007669"/>
    <property type="project" value="InterPro"/>
</dbReference>
<evidence type="ECO:0000256" key="7">
    <source>
        <dbReference type="ARBA" id="ARBA00023295"/>
    </source>
</evidence>
<dbReference type="GO" id="GO:0005737">
    <property type="term" value="C:cytoplasm"/>
    <property type="evidence" value="ECO:0007669"/>
    <property type="project" value="UniProtKB-SubCell"/>
</dbReference>
<evidence type="ECO:0000256" key="11">
    <source>
        <dbReference type="HAMAP-Rule" id="MF_00364"/>
    </source>
</evidence>
<dbReference type="Proteomes" id="UP000253769">
    <property type="component" value="Unassembled WGS sequence"/>
</dbReference>
<dbReference type="UniPathway" id="UPA00544"/>
<dbReference type="GO" id="GO:0071555">
    <property type="term" value="P:cell wall organization"/>
    <property type="evidence" value="ECO:0007669"/>
    <property type="project" value="UniProtKB-KW"/>
</dbReference>
<sequence length="341" mass="37720">MLDLAGFQLSDDEAELLRRPAVGGVILFSRNYRDPQQLIFLTDQIRRIRPELLIAVDHEGGRVQRFRAGFTRIPAMASLTRLWQRDPAAGLALARDCGWLYASELLAHGLDISFAPVLDMDRGISEVIGDRSFGADADTVIALAAELMQGMHEAGMATTGKHFPGHGAVAADSHLEMPVDERSYDRIEGEDLLPFARFARAESSPKGDRALMDAVMPAHVVYSNCDPQPAGFSDFWLQQVLRRDLGFDGMIFSDDLSMAGAEIAGGYAERADAALQAGCDMVLVCNQPKAARLVLNWLEQQGRLEAPRVLQMKAQARLTLEQLQAEPRWRACCEQLQRLEE</sequence>
<evidence type="ECO:0000256" key="9">
    <source>
        <dbReference type="ARBA" id="ARBA00023316"/>
    </source>
</evidence>
<dbReference type="EC" id="3.2.1.52" evidence="11"/>
<evidence type="ECO:0000313" key="14">
    <source>
        <dbReference type="Proteomes" id="UP000253769"/>
    </source>
</evidence>
<evidence type="ECO:0000256" key="1">
    <source>
        <dbReference type="ARBA" id="ARBA00001231"/>
    </source>
</evidence>
<keyword evidence="7 11" id="KW-0326">Glycosidase</keyword>
<keyword evidence="14" id="KW-1185">Reference proteome</keyword>
<evidence type="ECO:0000259" key="12">
    <source>
        <dbReference type="Pfam" id="PF00933"/>
    </source>
</evidence>
<feature type="active site" description="Proton donor/acceptor" evidence="11">
    <location>
        <position position="174"/>
    </location>
</feature>
<dbReference type="Pfam" id="PF00933">
    <property type="entry name" value="Glyco_hydro_3"/>
    <property type="match status" value="1"/>
</dbReference>
<dbReference type="NCBIfam" id="NF003740">
    <property type="entry name" value="PRK05337.1"/>
    <property type="match status" value="1"/>
</dbReference>
<reference evidence="13 14" key="1">
    <citation type="submission" date="2018-07" db="EMBL/GenBank/DDBJ databases">
        <title>Motiliproteus coralliicola sp. nov., a bacterium isolated from Coral.</title>
        <authorList>
            <person name="Wang G."/>
        </authorList>
    </citation>
    <scope>NUCLEOTIDE SEQUENCE [LARGE SCALE GENOMIC DNA]</scope>
    <source>
        <strain evidence="13 14">C34</strain>
    </source>
</reference>
<comment type="function">
    <text evidence="11">Plays a role in peptidoglycan recycling by cleaving the terminal beta-1,4-linked N-acetylglucosamine (GlcNAc) from peptide-linked peptidoglycan fragments, giving rise to free GlcNAc, anhydro-N-acetylmuramic acid and anhydro-N-acetylmuramic acid-linked peptides.</text>
</comment>
<proteinExistence type="inferred from homology"/>
<feature type="binding site" evidence="11">
    <location>
        <position position="131"/>
    </location>
    <ligand>
        <name>substrate</name>
    </ligand>
</feature>
<keyword evidence="5 11" id="KW-0133">Cell shape</keyword>
<dbReference type="InterPro" id="IPR019800">
    <property type="entry name" value="Glyco_hydro_3_AS"/>
</dbReference>
<evidence type="ECO:0000256" key="10">
    <source>
        <dbReference type="ARBA" id="ARBA00037880"/>
    </source>
</evidence>
<dbReference type="InterPro" id="IPR036962">
    <property type="entry name" value="Glyco_hydro_3_N_sf"/>
</dbReference>
<evidence type="ECO:0000256" key="2">
    <source>
        <dbReference type="ARBA" id="ARBA00022490"/>
    </source>
</evidence>
<dbReference type="PROSITE" id="PS00775">
    <property type="entry name" value="GLYCOSYL_HYDROL_F3"/>
    <property type="match status" value="1"/>
</dbReference>
<feature type="domain" description="Glycoside hydrolase family 3 N-terminal" evidence="12">
    <location>
        <begin position="5"/>
        <end position="295"/>
    </location>
</feature>
<dbReference type="PANTHER" id="PTHR30480">
    <property type="entry name" value="BETA-HEXOSAMINIDASE-RELATED"/>
    <property type="match status" value="1"/>
</dbReference>
<dbReference type="PANTHER" id="PTHR30480:SF13">
    <property type="entry name" value="BETA-HEXOSAMINIDASE"/>
    <property type="match status" value="1"/>
</dbReference>
<evidence type="ECO:0000313" key="13">
    <source>
        <dbReference type="EMBL" id="RDE25280.1"/>
    </source>
</evidence>
<evidence type="ECO:0000256" key="4">
    <source>
        <dbReference type="ARBA" id="ARBA00022801"/>
    </source>
</evidence>
<keyword evidence="6 11" id="KW-0573">Peptidoglycan synthesis</keyword>
<evidence type="ECO:0000256" key="6">
    <source>
        <dbReference type="ARBA" id="ARBA00022984"/>
    </source>
</evidence>
<dbReference type="AlphaFoldDB" id="A0A369WT53"/>
<dbReference type="FunFam" id="3.20.20.300:FF:000001">
    <property type="entry name" value="Beta-hexosaminidase"/>
    <property type="match status" value="1"/>
</dbReference>
<gene>
    <name evidence="11" type="primary">nagZ</name>
    <name evidence="13" type="ORF">DV711_00575</name>
</gene>
<comment type="catalytic activity">
    <reaction evidence="1 11">
        <text>Hydrolysis of terminal non-reducing N-acetyl-D-hexosamine residues in N-acetyl-beta-D-hexosaminides.</text>
        <dbReference type="EC" id="3.2.1.52"/>
    </reaction>
</comment>
<evidence type="ECO:0000256" key="5">
    <source>
        <dbReference type="ARBA" id="ARBA00022960"/>
    </source>
</evidence>
<keyword evidence="2 11" id="KW-0963">Cytoplasm</keyword>
<dbReference type="InterPro" id="IPR022956">
    <property type="entry name" value="Beta_hexosaminidase_bac"/>
</dbReference>
<accession>A0A369WT53</accession>
<keyword evidence="3 11" id="KW-0132">Cell division</keyword>
<dbReference type="GO" id="GO:0051301">
    <property type="term" value="P:cell division"/>
    <property type="evidence" value="ECO:0007669"/>
    <property type="project" value="UniProtKB-KW"/>
</dbReference>
<dbReference type="SUPFAM" id="SSF51445">
    <property type="entry name" value="(Trans)glycosidases"/>
    <property type="match status" value="1"/>
</dbReference>
<dbReference type="InterPro" id="IPR001764">
    <property type="entry name" value="Glyco_hydro_3_N"/>
</dbReference>
<dbReference type="InterPro" id="IPR050226">
    <property type="entry name" value="NagZ_Beta-hexosaminidase"/>
</dbReference>
<dbReference type="EMBL" id="QQOH01000001">
    <property type="protein sequence ID" value="RDE25280.1"/>
    <property type="molecule type" value="Genomic_DNA"/>
</dbReference>
<feature type="binding site" evidence="11">
    <location>
        <begin position="161"/>
        <end position="162"/>
    </location>
    <ligand>
        <name>substrate</name>
    </ligand>
</feature>
<protein>
    <recommendedName>
        <fullName evidence="11">Beta-hexosaminidase</fullName>
        <ecNumber evidence="11">3.2.1.52</ecNumber>
    </recommendedName>
    <alternativeName>
        <fullName evidence="11">Beta-N-acetylhexosaminidase</fullName>
    </alternativeName>
    <alternativeName>
        <fullName evidence="11">N-acetyl-beta-glucosaminidase</fullName>
    </alternativeName>
</protein>
<feature type="binding site" evidence="11">
    <location>
        <position position="57"/>
    </location>
    <ligand>
        <name>substrate</name>
    </ligand>
</feature>
<dbReference type="GO" id="GO:0008360">
    <property type="term" value="P:regulation of cell shape"/>
    <property type="evidence" value="ECO:0007669"/>
    <property type="project" value="UniProtKB-KW"/>
</dbReference>
<evidence type="ECO:0000256" key="8">
    <source>
        <dbReference type="ARBA" id="ARBA00023306"/>
    </source>
</evidence>
<dbReference type="HAMAP" id="MF_00364">
    <property type="entry name" value="NagZ"/>
    <property type="match status" value="1"/>
</dbReference>
<feature type="binding site" evidence="11">
    <location>
        <position position="65"/>
    </location>
    <ligand>
        <name>substrate</name>
    </ligand>
</feature>
<comment type="pathway">
    <text evidence="10 11">Cell wall biogenesis; peptidoglycan recycling.</text>
</comment>
<feature type="active site" description="Nucleophile" evidence="11">
    <location>
        <position position="254"/>
    </location>
</feature>